<evidence type="ECO:0000313" key="3">
    <source>
        <dbReference type="Proteomes" id="UP000199032"/>
    </source>
</evidence>
<gene>
    <name evidence="2" type="ORF">COMA1_11146</name>
</gene>
<evidence type="ECO:0000313" key="2">
    <source>
        <dbReference type="EMBL" id="CUS33416.1"/>
    </source>
</evidence>
<reference evidence="2 3" key="1">
    <citation type="submission" date="2015-10" db="EMBL/GenBank/DDBJ databases">
        <authorList>
            <person name="Gilbert D.G."/>
        </authorList>
    </citation>
    <scope>NUCLEOTIDE SEQUENCE [LARGE SCALE GENOMIC DNA]</scope>
    <source>
        <strain evidence="2">COMA1</strain>
    </source>
</reference>
<name>A0A0S4L9X4_9BACT</name>
<organism evidence="2 3">
    <name type="scientific">Candidatus Nitrospira nitrosa</name>
    <dbReference type="NCBI Taxonomy" id="1742972"/>
    <lineage>
        <taxon>Bacteria</taxon>
        <taxon>Pseudomonadati</taxon>
        <taxon>Nitrospirota</taxon>
        <taxon>Nitrospiria</taxon>
        <taxon>Nitrospirales</taxon>
        <taxon>Nitrospiraceae</taxon>
        <taxon>Nitrospira</taxon>
    </lineage>
</organism>
<keyword evidence="3" id="KW-1185">Reference proteome</keyword>
<feature type="compositionally biased region" description="Basic and acidic residues" evidence="1">
    <location>
        <begin position="147"/>
        <end position="160"/>
    </location>
</feature>
<dbReference type="EMBL" id="CZQA01000001">
    <property type="protein sequence ID" value="CUS33416.1"/>
    <property type="molecule type" value="Genomic_DNA"/>
</dbReference>
<dbReference type="AlphaFoldDB" id="A0A0S4L9X4"/>
<accession>A0A0S4L9X4</accession>
<feature type="compositionally biased region" description="Pro residues" evidence="1">
    <location>
        <begin position="163"/>
        <end position="178"/>
    </location>
</feature>
<sequence length="186" mass="20658">MAHEPTNKRHNANPVRKSLTIDLLPKSAPANYTSTSVQTVATDQNFLQGRIMRLALASILALLTGCAESRLNDGLDPDSRTSTTYNQIGTVQTEGRRTLYEQAREGLRQSRERYVATTRPVLERKLRQEHPDLAETEIEAMVNEALAKGEHPETEPRPEGPARLPPPRPANCLPPPGSWPSNPNCY</sequence>
<proteinExistence type="predicted"/>
<evidence type="ECO:0000256" key="1">
    <source>
        <dbReference type="SAM" id="MobiDB-lite"/>
    </source>
</evidence>
<protein>
    <submittedName>
        <fullName evidence="2">Uncharacterized protein</fullName>
    </submittedName>
</protein>
<feature type="region of interest" description="Disordered" evidence="1">
    <location>
        <begin position="142"/>
        <end position="186"/>
    </location>
</feature>
<dbReference type="Proteomes" id="UP000199032">
    <property type="component" value="Unassembled WGS sequence"/>
</dbReference>